<evidence type="ECO:0000313" key="2">
    <source>
        <dbReference type="Proteomes" id="UP000828941"/>
    </source>
</evidence>
<proteinExistence type="predicted"/>
<accession>A0ACB9PQN4</accession>
<name>A0ACB9PQN4_BAUVA</name>
<organism evidence="1 2">
    <name type="scientific">Bauhinia variegata</name>
    <name type="common">Purple orchid tree</name>
    <name type="synonym">Phanera variegata</name>
    <dbReference type="NCBI Taxonomy" id="167791"/>
    <lineage>
        <taxon>Eukaryota</taxon>
        <taxon>Viridiplantae</taxon>
        <taxon>Streptophyta</taxon>
        <taxon>Embryophyta</taxon>
        <taxon>Tracheophyta</taxon>
        <taxon>Spermatophyta</taxon>
        <taxon>Magnoliopsida</taxon>
        <taxon>eudicotyledons</taxon>
        <taxon>Gunneridae</taxon>
        <taxon>Pentapetalae</taxon>
        <taxon>rosids</taxon>
        <taxon>fabids</taxon>
        <taxon>Fabales</taxon>
        <taxon>Fabaceae</taxon>
        <taxon>Cercidoideae</taxon>
        <taxon>Cercideae</taxon>
        <taxon>Bauhiniinae</taxon>
        <taxon>Bauhinia</taxon>
    </lineage>
</organism>
<dbReference type="Proteomes" id="UP000828941">
    <property type="component" value="Chromosome 3"/>
</dbReference>
<reference evidence="1 2" key="1">
    <citation type="journal article" date="2022" name="DNA Res.">
        <title>Chromosomal-level genome assembly of the orchid tree Bauhinia variegata (Leguminosae; Cercidoideae) supports the allotetraploid origin hypothesis of Bauhinia.</title>
        <authorList>
            <person name="Zhong Y."/>
            <person name="Chen Y."/>
            <person name="Zheng D."/>
            <person name="Pang J."/>
            <person name="Liu Y."/>
            <person name="Luo S."/>
            <person name="Meng S."/>
            <person name="Qian L."/>
            <person name="Wei D."/>
            <person name="Dai S."/>
            <person name="Zhou R."/>
        </authorList>
    </citation>
    <scope>NUCLEOTIDE SEQUENCE [LARGE SCALE GENOMIC DNA]</scope>
    <source>
        <strain evidence="1">BV-YZ2020</strain>
    </source>
</reference>
<keyword evidence="2" id="KW-1185">Reference proteome</keyword>
<comment type="caution">
    <text evidence="1">The sequence shown here is derived from an EMBL/GenBank/DDBJ whole genome shotgun (WGS) entry which is preliminary data.</text>
</comment>
<evidence type="ECO:0000313" key="1">
    <source>
        <dbReference type="EMBL" id="KAI4350983.1"/>
    </source>
</evidence>
<dbReference type="EMBL" id="CM039428">
    <property type="protein sequence ID" value="KAI4350983.1"/>
    <property type="molecule type" value="Genomic_DNA"/>
</dbReference>
<protein>
    <submittedName>
        <fullName evidence="1">Uncharacterized protein</fullName>
    </submittedName>
</protein>
<sequence length="865" mass="96085">MAADYTAKRNSNAQLLEELEALSQTLNQSHTPTTNRRTASLALPRTSVPSIASADYEIDGGKVDDAKPRPRARRMSLSPWRSRPKLDDASQRKAPQTQSEIKKLDEKSTSAEKKGIWNWKPIRALSHIGMQKLSCLFSVEVVTAQGLPSSMNGLRLSVCVRKKETKDGAVQTMPSRVAQGAADFEETLFIRCHVYCTPGNGKQQLKFEPRPFWIYLSAVDAKELDFGRSSVELSYLIHESIEKSQQGTRVRQWDTSFNLSGKAKGGELVLKLGFQIMEKDGGIQIYDQGKDSNLKYGKSRKLLSSFARKQSQTSFSMPSPRLTSRSEAWTPSQVGKAAGDIQGMDDLNLDEPDPAQDSSVSTQKHDDKKAKAEDFDLLDFEVVDKGVEVQEKKEDDGEEESEKTLQVKSPSSKIVKEMVLDHLHLTRLSELDSIAQQIKALEFMMGEDNTALETGSQRLDADEETVTREFLQMLEDEETKEYNYKLGQLEIPSLQLEGHKDSEETDSKVYLPDLGKGLGCVVQTRDGGYLASMNPLDNAVDRKDTPKLAMQISKPFVLTSHQSLTGFEMFQKLAGIELEELSSQVFSMMPIDELMGKTAEQVAFEGIASAIIQGRNMEGASSSAARIVSAVKSMANAMSTGRRERISTGLWNVDENPLTAEKILAFSMQKIESMTVEALKIQADMTEEEAPFDVSPLSTKTGEGGKDLLASAISLEDWIKNKSYNDLSSSQSDEESEKITLVLVVQLRDPIRRYEAVGGPFIVLIHATRDDTNENGYDEEKKFKVTSMHVGGLKVRSGTKKSPWDSEKQRLTAMQWLVAYGLGKGGKKGKHASSKGQDLLWNISSRIVADMWLKAMRNPDVKLVK</sequence>
<gene>
    <name evidence="1" type="ORF">L6164_005382</name>
</gene>